<dbReference type="RefSeq" id="WP_257726212.1">
    <property type="nucleotide sequence ID" value="NZ_JANLFC010000108.1"/>
</dbReference>
<dbReference type="InterPro" id="IPR050194">
    <property type="entry name" value="Glycosyltransferase_grp1"/>
</dbReference>
<evidence type="ECO:0000259" key="1">
    <source>
        <dbReference type="Pfam" id="PF00534"/>
    </source>
</evidence>
<comment type="caution">
    <text evidence="3">The sequence shown here is derived from an EMBL/GenBank/DDBJ whole genome shotgun (WGS) entry which is preliminary data.</text>
</comment>
<organism evidence="3 4">
    <name type="scientific">Aeromonas veronii</name>
    <dbReference type="NCBI Taxonomy" id="654"/>
    <lineage>
        <taxon>Bacteria</taxon>
        <taxon>Pseudomonadati</taxon>
        <taxon>Pseudomonadota</taxon>
        <taxon>Gammaproteobacteria</taxon>
        <taxon>Aeromonadales</taxon>
        <taxon>Aeromonadaceae</taxon>
        <taxon>Aeromonas</taxon>
    </lineage>
</organism>
<feature type="domain" description="Glycosyl transferase family 1" evidence="1">
    <location>
        <begin position="188"/>
        <end position="338"/>
    </location>
</feature>
<dbReference type="AlphaFoldDB" id="A0AAW5MNS9"/>
<evidence type="ECO:0000259" key="2">
    <source>
        <dbReference type="Pfam" id="PF13439"/>
    </source>
</evidence>
<dbReference type="InterPro" id="IPR028098">
    <property type="entry name" value="Glyco_trans_4-like_N"/>
</dbReference>
<evidence type="ECO:0000313" key="4">
    <source>
        <dbReference type="Proteomes" id="UP001204061"/>
    </source>
</evidence>
<dbReference type="EMBL" id="JANLFC010000108">
    <property type="protein sequence ID" value="MCR4451151.1"/>
    <property type="molecule type" value="Genomic_DNA"/>
</dbReference>
<dbReference type="Pfam" id="PF13439">
    <property type="entry name" value="Glyco_transf_4"/>
    <property type="match status" value="1"/>
</dbReference>
<gene>
    <name evidence="3" type="ORF">NS965_22445</name>
</gene>
<name>A0AAW5MNS9_AERVE</name>
<accession>A0AAW5MNS9</accession>
<dbReference type="Gene3D" id="3.40.50.2000">
    <property type="entry name" value="Glycogen Phosphorylase B"/>
    <property type="match status" value="2"/>
</dbReference>
<dbReference type="Pfam" id="PF00534">
    <property type="entry name" value="Glycos_transf_1"/>
    <property type="match status" value="1"/>
</dbReference>
<evidence type="ECO:0000313" key="3">
    <source>
        <dbReference type="EMBL" id="MCR4451151.1"/>
    </source>
</evidence>
<dbReference type="InterPro" id="IPR001296">
    <property type="entry name" value="Glyco_trans_1"/>
</dbReference>
<dbReference type="SUPFAM" id="SSF53756">
    <property type="entry name" value="UDP-Glycosyltransferase/glycogen phosphorylase"/>
    <property type="match status" value="1"/>
</dbReference>
<dbReference type="Proteomes" id="UP001204061">
    <property type="component" value="Unassembled WGS sequence"/>
</dbReference>
<proteinExistence type="predicted"/>
<protein>
    <submittedName>
        <fullName evidence="3">Glycosyltransferase family 4 protein</fullName>
    </submittedName>
</protein>
<reference evidence="3" key="1">
    <citation type="submission" date="2022-08" db="EMBL/GenBank/DDBJ databases">
        <title>A global survey of hypervirulent Aeromonas hydrophila identified this emerging pathogen in farmed fish in the lower Mekong River basin.</title>
        <authorList>
            <person name="Xu T."/>
            <person name="Rasmussen-Ivey C.R."/>
            <person name="Moen F.S."/>
            <person name="Fernandez Bravo A."/>
            <person name="Lamy B."/>
            <person name="Beaz-Hidalgo R."/>
            <person name="Khan C.D."/>
            <person name="Castro Escarpulli G."/>
            <person name="Yasin I.S.M."/>
            <person name="Figueras M.J."/>
            <person name="Azzam Sayuti M."/>
            <person name="Karim M.M."/>
            <person name="Alam K.M."/>
            <person name="Le T.T.T."/>
            <person name="Thao N.H.P."/>
            <person name="Addo S."/>
            <person name="Duodu S."/>
            <person name="Ali S."/>
            <person name="Mey S."/>
            <person name="Somony T."/>
            <person name="Liles M.R."/>
        </authorList>
    </citation>
    <scope>NUCLEOTIDE SEQUENCE</scope>
    <source>
        <strain evidence="3">0.14</strain>
    </source>
</reference>
<feature type="domain" description="Glycosyltransferase subfamily 4-like N-terminal" evidence="2">
    <location>
        <begin position="15"/>
        <end position="161"/>
    </location>
</feature>
<sequence length="370" mass="42585">MKKILFANTSFLPAIGGVENSIRSLMESFNLDGWECHLITRAQSELYTGPIKNISFYQTNGFFDKKGVFRTIYTLLNREAFDIVVVRHHFLAWIISFFCRDYIYIIPGVYEHQNHREKNLSIISKLKYWAHVIIQRFAIKRCHNNVVFSDEMYRQVREFYHGTSLKKLSPGADAHRFYRRDEIVRNAVKVQNNISPETVLLLCIGRLVDVKNFGLVIRSLVHLPEHFKLMLVGDGPEKESLHALAYDLGVAERVVFFGKTDEPELFYGVADLFCLPSTYEPFGQVLLEATLSSLPVVALDPTHPGIKTATAEIYKNYHSVVHFSDEDPASYASKVKYAASYPIDEVELVRFKRDYSWDNLKNNLIKLSGE</sequence>
<dbReference type="GO" id="GO:0016757">
    <property type="term" value="F:glycosyltransferase activity"/>
    <property type="evidence" value="ECO:0007669"/>
    <property type="project" value="InterPro"/>
</dbReference>
<dbReference type="PANTHER" id="PTHR45947:SF3">
    <property type="entry name" value="SULFOQUINOVOSYL TRANSFERASE SQD2"/>
    <property type="match status" value="1"/>
</dbReference>
<dbReference type="PANTHER" id="PTHR45947">
    <property type="entry name" value="SULFOQUINOVOSYL TRANSFERASE SQD2"/>
    <property type="match status" value="1"/>
</dbReference>
<dbReference type="CDD" id="cd03801">
    <property type="entry name" value="GT4_PimA-like"/>
    <property type="match status" value="1"/>
</dbReference>